<feature type="transmembrane region" description="Helical" evidence="8">
    <location>
        <begin position="150"/>
        <end position="172"/>
    </location>
</feature>
<keyword evidence="7 8" id="KW-0472">Membrane</keyword>
<feature type="transmembrane region" description="Helical" evidence="8">
    <location>
        <begin position="21"/>
        <end position="49"/>
    </location>
</feature>
<evidence type="ECO:0000313" key="11">
    <source>
        <dbReference type="Proteomes" id="UP000494040"/>
    </source>
</evidence>
<evidence type="ECO:0000259" key="9">
    <source>
        <dbReference type="PROSITE" id="PS50850"/>
    </source>
</evidence>
<feature type="domain" description="Major facilitator superfamily (MFS) profile" evidence="9">
    <location>
        <begin position="21"/>
        <end position="439"/>
    </location>
</feature>
<evidence type="ECO:0000256" key="5">
    <source>
        <dbReference type="ARBA" id="ARBA00022692"/>
    </source>
</evidence>
<dbReference type="RefSeq" id="XP_014242949.1">
    <property type="nucleotide sequence ID" value="XM_014387463.2"/>
</dbReference>
<evidence type="ECO:0000313" key="10">
    <source>
        <dbReference type="EnsemblMetazoa" id="XP_014242950.1"/>
    </source>
</evidence>
<dbReference type="GeneID" id="106663001"/>
<dbReference type="InterPro" id="IPR036259">
    <property type="entry name" value="MFS_trans_sf"/>
</dbReference>
<dbReference type="OMA" id="EEHYAGI"/>
<dbReference type="SUPFAM" id="SSF103473">
    <property type="entry name" value="MFS general substrate transporter"/>
    <property type="match status" value="1"/>
</dbReference>
<keyword evidence="2" id="KW-0813">Transport</keyword>
<dbReference type="FunFam" id="1.20.1250.20:FF:000218">
    <property type="entry name" value="facilitated trehalose transporter Tret1"/>
    <property type="match status" value="1"/>
</dbReference>
<name>A0A8I6RBG4_CIMLE</name>
<proteinExistence type="predicted"/>
<evidence type="ECO:0000256" key="6">
    <source>
        <dbReference type="ARBA" id="ARBA00022989"/>
    </source>
</evidence>
<dbReference type="KEGG" id="clec:106663001"/>
<dbReference type="EnsemblMetazoa" id="XM_014387463.2">
    <property type="protein sequence ID" value="XP_014242949.1"/>
    <property type="gene ID" value="LOC106663001"/>
</dbReference>
<evidence type="ECO:0000256" key="1">
    <source>
        <dbReference type="ARBA" id="ARBA00004651"/>
    </source>
</evidence>
<evidence type="ECO:0000256" key="7">
    <source>
        <dbReference type="ARBA" id="ARBA00023136"/>
    </source>
</evidence>
<dbReference type="PROSITE" id="PS50850">
    <property type="entry name" value="MFS"/>
    <property type="match status" value="1"/>
</dbReference>
<protein>
    <recommendedName>
        <fullName evidence="9">Major facilitator superfamily (MFS) profile domain-containing protein</fullName>
    </recommendedName>
</protein>
<feature type="transmembrane region" description="Helical" evidence="8">
    <location>
        <begin position="350"/>
        <end position="372"/>
    </location>
</feature>
<evidence type="ECO:0000256" key="4">
    <source>
        <dbReference type="ARBA" id="ARBA00022597"/>
    </source>
</evidence>
<feature type="transmembrane region" description="Helical" evidence="8">
    <location>
        <begin position="411"/>
        <end position="433"/>
    </location>
</feature>
<feature type="transmembrane region" description="Helical" evidence="8">
    <location>
        <begin position="113"/>
        <end position="138"/>
    </location>
</feature>
<feature type="transmembrane region" description="Helical" evidence="8">
    <location>
        <begin position="296"/>
        <end position="318"/>
    </location>
</feature>
<dbReference type="Gene3D" id="1.20.1250.20">
    <property type="entry name" value="MFS general substrate transporter like domains"/>
    <property type="match status" value="1"/>
</dbReference>
<keyword evidence="3" id="KW-1003">Cell membrane</keyword>
<dbReference type="PANTHER" id="PTHR48021:SF39">
    <property type="entry name" value="MAJOR FACILITATOR SUPERFAMILY (MFS) PROFILE DOMAIN-CONTAINING PROTEIN"/>
    <property type="match status" value="1"/>
</dbReference>
<dbReference type="AlphaFoldDB" id="A0A8I6RBG4"/>
<dbReference type="GO" id="GO:0005886">
    <property type="term" value="C:plasma membrane"/>
    <property type="evidence" value="ECO:0007669"/>
    <property type="project" value="UniProtKB-SubCell"/>
</dbReference>
<feature type="transmembrane region" description="Helical" evidence="8">
    <location>
        <begin position="61"/>
        <end position="79"/>
    </location>
</feature>
<comment type="subcellular location">
    <subcellularLocation>
        <location evidence="1">Cell membrane</location>
        <topology evidence="1">Multi-pass membrane protein</topology>
    </subcellularLocation>
</comment>
<dbReference type="InterPro" id="IPR020846">
    <property type="entry name" value="MFS_dom"/>
</dbReference>
<evidence type="ECO:0000256" key="8">
    <source>
        <dbReference type="SAM" id="Phobius"/>
    </source>
</evidence>
<keyword evidence="6 8" id="KW-1133">Transmembrane helix</keyword>
<dbReference type="PANTHER" id="PTHR48021">
    <property type="match status" value="1"/>
</dbReference>
<feature type="transmembrane region" description="Helical" evidence="8">
    <location>
        <begin position="384"/>
        <end position="405"/>
    </location>
</feature>
<keyword evidence="11" id="KW-1185">Reference proteome</keyword>
<dbReference type="Pfam" id="PF00083">
    <property type="entry name" value="Sugar_tr"/>
    <property type="match status" value="1"/>
</dbReference>
<dbReference type="OrthoDB" id="6133115at2759"/>
<dbReference type="Proteomes" id="UP000494040">
    <property type="component" value="Unassembled WGS sequence"/>
</dbReference>
<dbReference type="InterPro" id="IPR050549">
    <property type="entry name" value="MFS_Trehalose_Transporter"/>
</dbReference>
<evidence type="ECO:0000256" key="3">
    <source>
        <dbReference type="ARBA" id="ARBA00022475"/>
    </source>
</evidence>
<keyword evidence="4" id="KW-0762">Sugar transport</keyword>
<dbReference type="GO" id="GO:0022857">
    <property type="term" value="F:transmembrane transporter activity"/>
    <property type="evidence" value="ECO:0007669"/>
    <property type="project" value="InterPro"/>
</dbReference>
<sequence length="477" mass="52020">MSGKKESDEEVTAFRRVLPQILAVTAKSTLQLSFGLSVAFPTLVIPAIAKPDSDLTLNKDQVSWLGSLFFIVIPFGCLLSGPCTLRFGRKTVMIALSLPFSAAWYFYSEARTAAELFGVVTLHGLINGLLEAPILTYVAEVCEPDWRGTLASTSILFSLAGVFLQFFIGNYLDWRKAALVNVAVPLVSFVSICLIPESPHWLISRGRLGDAEGSLRWLRGWVGPEAVKKELEELTTSIQSVEGKRPFALRPYMKASFLKPFSMVVVSFLIGHFSGMSTLQTYAVGIFEDLKSPVGAYSATAAEGLVQFFGALLCVCILPFIGRRLLAITTTATTGVCLIFLAIVGEGWPAVVFLLISVFLINSCSKIFPWVLIGEVFSPDVRSVASGAASCIGYALGFLVNKTFFFSVSLFTLRGLLASYGVVSLLGSLYYFLLLPETEGRTLDEVQEHFRGNLDLTKEKRRRASSGVTNDAFSPEP</sequence>
<feature type="transmembrane region" description="Helical" evidence="8">
    <location>
        <begin position="257"/>
        <end position="276"/>
    </location>
</feature>
<organism evidence="10 11">
    <name type="scientific">Cimex lectularius</name>
    <name type="common">Bed bug</name>
    <name type="synonym">Acanthia lectularia</name>
    <dbReference type="NCBI Taxonomy" id="79782"/>
    <lineage>
        <taxon>Eukaryota</taxon>
        <taxon>Metazoa</taxon>
        <taxon>Ecdysozoa</taxon>
        <taxon>Arthropoda</taxon>
        <taxon>Hexapoda</taxon>
        <taxon>Insecta</taxon>
        <taxon>Pterygota</taxon>
        <taxon>Neoptera</taxon>
        <taxon>Paraneoptera</taxon>
        <taxon>Hemiptera</taxon>
        <taxon>Heteroptera</taxon>
        <taxon>Panheteroptera</taxon>
        <taxon>Cimicomorpha</taxon>
        <taxon>Cimicidae</taxon>
        <taxon>Cimex</taxon>
    </lineage>
</organism>
<dbReference type="InterPro" id="IPR005828">
    <property type="entry name" value="MFS_sugar_transport-like"/>
</dbReference>
<dbReference type="RefSeq" id="XP_014242950.1">
    <property type="nucleotide sequence ID" value="XM_014387464.2"/>
</dbReference>
<dbReference type="EnsemblMetazoa" id="XM_014387464.2">
    <property type="protein sequence ID" value="XP_014242950.1"/>
    <property type="gene ID" value="LOC106663001"/>
</dbReference>
<evidence type="ECO:0000256" key="2">
    <source>
        <dbReference type="ARBA" id="ARBA00022448"/>
    </source>
</evidence>
<keyword evidence="5 8" id="KW-0812">Transmembrane</keyword>
<accession>A0A8I6RBG4</accession>
<reference evidence="10" key="1">
    <citation type="submission" date="2022-01" db="UniProtKB">
        <authorList>
            <consortium name="EnsemblMetazoa"/>
        </authorList>
    </citation>
    <scope>IDENTIFICATION</scope>
</reference>